<keyword evidence="9" id="KW-1185">Reference proteome</keyword>
<accession>A0ABD3QAH5</accession>
<dbReference type="GO" id="GO:0005525">
    <property type="term" value="F:GTP binding"/>
    <property type="evidence" value="ECO:0007669"/>
    <property type="project" value="UniProtKB-KW"/>
</dbReference>
<dbReference type="PANTHER" id="PTHR24071">
    <property type="entry name" value="RAN GTPASE"/>
    <property type="match status" value="1"/>
</dbReference>
<proteinExistence type="inferred from homology"/>
<comment type="caution">
    <text evidence="8">The sequence shown here is derived from an EMBL/GenBank/DDBJ whole genome shotgun (WGS) entry which is preliminary data.</text>
</comment>
<comment type="subcellular location">
    <subcellularLocation>
        <location evidence="1">Nucleus</location>
    </subcellularLocation>
</comment>
<dbReference type="PRINTS" id="PR00449">
    <property type="entry name" value="RASTRNSFRMNG"/>
</dbReference>
<dbReference type="GO" id="GO:0015031">
    <property type="term" value="P:protein transport"/>
    <property type="evidence" value="ECO:0007669"/>
    <property type="project" value="UniProtKB-KW"/>
</dbReference>
<dbReference type="InterPro" id="IPR005225">
    <property type="entry name" value="Small_GTP-bd"/>
</dbReference>
<organism evidence="8 9">
    <name type="scientific">Cyclotella cryptica</name>
    <dbReference type="NCBI Taxonomy" id="29204"/>
    <lineage>
        <taxon>Eukaryota</taxon>
        <taxon>Sar</taxon>
        <taxon>Stramenopiles</taxon>
        <taxon>Ochrophyta</taxon>
        <taxon>Bacillariophyta</taxon>
        <taxon>Coscinodiscophyceae</taxon>
        <taxon>Thalassiosirophycidae</taxon>
        <taxon>Stephanodiscales</taxon>
        <taxon>Stephanodiscaceae</taxon>
        <taxon>Cyclotella</taxon>
    </lineage>
</organism>
<dbReference type="Gene3D" id="3.40.50.300">
    <property type="entry name" value="P-loop containing nucleotide triphosphate hydrolases"/>
    <property type="match status" value="1"/>
</dbReference>
<reference evidence="8 9" key="1">
    <citation type="journal article" date="2020" name="G3 (Bethesda)">
        <title>Improved Reference Genome for Cyclotella cryptica CCMP332, a Model for Cell Wall Morphogenesis, Salinity Adaptation, and Lipid Production in Diatoms (Bacillariophyta).</title>
        <authorList>
            <person name="Roberts W.R."/>
            <person name="Downey K.M."/>
            <person name="Ruck E.C."/>
            <person name="Traller J.C."/>
            <person name="Alverson A.J."/>
        </authorList>
    </citation>
    <scope>NUCLEOTIDE SEQUENCE [LARGE SCALE GENOMIC DNA]</scope>
    <source>
        <strain evidence="8 9">CCMP332</strain>
    </source>
</reference>
<comment type="similarity">
    <text evidence="2">Belongs to the small GTPase superfamily. Ran family.</text>
</comment>
<keyword evidence="3" id="KW-0813">Transport</keyword>
<dbReference type="InterPro" id="IPR001806">
    <property type="entry name" value="Small_GTPase"/>
</dbReference>
<evidence type="ECO:0000256" key="5">
    <source>
        <dbReference type="ARBA" id="ARBA00022927"/>
    </source>
</evidence>
<dbReference type="SUPFAM" id="SSF52540">
    <property type="entry name" value="P-loop containing nucleoside triphosphate hydrolases"/>
    <property type="match status" value="1"/>
</dbReference>
<evidence type="ECO:0000313" key="8">
    <source>
        <dbReference type="EMBL" id="KAL3797375.1"/>
    </source>
</evidence>
<keyword evidence="4" id="KW-0547">Nucleotide-binding</keyword>
<dbReference type="GO" id="GO:0005634">
    <property type="term" value="C:nucleus"/>
    <property type="evidence" value="ECO:0007669"/>
    <property type="project" value="UniProtKB-SubCell"/>
</dbReference>
<dbReference type="InterPro" id="IPR002041">
    <property type="entry name" value="Ran_GTPase"/>
</dbReference>
<evidence type="ECO:0000256" key="2">
    <source>
        <dbReference type="ARBA" id="ARBA00008028"/>
    </source>
</evidence>
<gene>
    <name evidence="8" type="ORF">HJC23_010501</name>
</gene>
<keyword evidence="6" id="KW-0342">GTP-binding</keyword>
<dbReference type="AlphaFoldDB" id="A0ABD3QAH5"/>
<name>A0ABD3QAH5_9STRA</name>
<evidence type="ECO:0000256" key="3">
    <source>
        <dbReference type="ARBA" id="ARBA00022448"/>
    </source>
</evidence>
<evidence type="ECO:0000313" key="9">
    <source>
        <dbReference type="Proteomes" id="UP001516023"/>
    </source>
</evidence>
<keyword evidence="7" id="KW-0539">Nucleus</keyword>
<evidence type="ECO:0000256" key="1">
    <source>
        <dbReference type="ARBA" id="ARBA00004123"/>
    </source>
</evidence>
<keyword evidence="5" id="KW-0653">Protein transport</keyword>
<dbReference type="Pfam" id="PF00071">
    <property type="entry name" value="Ras"/>
    <property type="match status" value="1"/>
</dbReference>
<evidence type="ECO:0000256" key="4">
    <source>
        <dbReference type="ARBA" id="ARBA00022741"/>
    </source>
</evidence>
<dbReference type="SMART" id="SM00175">
    <property type="entry name" value="RAB"/>
    <property type="match status" value="1"/>
</dbReference>
<dbReference type="PANTHER" id="PTHR24071:SF0">
    <property type="entry name" value="GTP-BINDING NUCLEAR PROTEIN RAN"/>
    <property type="match status" value="1"/>
</dbReference>
<protein>
    <submittedName>
        <fullName evidence="8">Uncharacterized protein</fullName>
    </submittedName>
</protein>
<evidence type="ECO:0000256" key="7">
    <source>
        <dbReference type="ARBA" id="ARBA00023242"/>
    </source>
</evidence>
<dbReference type="NCBIfam" id="TIGR00231">
    <property type="entry name" value="small_GTP"/>
    <property type="match status" value="1"/>
</dbReference>
<evidence type="ECO:0000256" key="6">
    <source>
        <dbReference type="ARBA" id="ARBA00023134"/>
    </source>
</evidence>
<dbReference type="PROSITE" id="PS51419">
    <property type="entry name" value="RAB"/>
    <property type="match status" value="1"/>
</dbReference>
<dbReference type="SMART" id="SM00173">
    <property type="entry name" value="RAS"/>
    <property type="match status" value="1"/>
</dbReference>
<dbReference type="InterPro" id="IPR027417">
    <property type="entry name" value="P-loop_NTPase"/>
</dbReference>
<sequence length="199" mass="21883">MACKPISKFNVLLVGGGGVGKTSLGCRLKTGAFVDKDSCTFGVDTWDIQFQTNRDDHIHVSLFDFGGQNRGGPIRVEQYRGKSADGAIIMYDVLCRASKKEVNAVLEDCLTACESIPIVIVGNKVDSIDEETKTKVIKEWEKMTKVGKARPFFPMSVKGNVGLLEPFQYLMRHLTGDDQLKLIPSDAPDFVIVTTDMCS</sequence>
<dbReference type="EMBL" id="JABMIG020000055">
    <property type="protein sequence ID" value="KAL3797375.1"/>
    <property type="molecule type" value="Genomic_DNA"/>
</dbReference>
<dbReference type="SMART" id="SM00176">
    <property type="entry name" value="RAN"/>
    <property type="match status" value="1"/>
</dbReference>
<dbReference type="Proteomes" id="UP001516023">
    <property type="component" value="Unassembled WGS sequence"/>
</dbReference>